<dbReference type="EMBL" id="KB320663">
    <property type="protein sequence ID" value="ELW66058.1"/>
    <property type="molecule type" value="Genomic_DNA"/>
</dbReference>
<proteinExistence type="predicted"/>
<accession>L9KTP9</accession>
<reference evidence="3" key="1">
    <citation type="submission" date="2012-07" db="EMBL/GenBank/DDBJ databases">
        <title>Genome of the Chinese tree shrew, a rising model animal genetically related to primates.</title>
        <authorList>
            <person name="Zhang G."/>
            <person name="Fan Y."/>
            <person name="Yao Y."/>
            <person name="Huang Z."/>
        </authorList>
    </citation>
    <scope>NUCLEOTIDE SEQUENCE [LARGE SCALE GENOMIC DNA]</scope>
</reference>
<name>L9KTP9_TUPCH</name>
<feature type="compositionally biased region" description="Basic and acidic residues" evidence="1">
    <location>
        <begin position="40"/>
        <end position="68"/>
    </location>
</feature>
<evidence type="ECO:0000313" key="3">
    <source>
        <dbReference type="Proteomes" id="UP000011518"/>
    </source>
</evidence>
<sequence>MRPLNGASAELMGRVSRQRRGVMATGLTQSGGRWAVLLRHPGEDPGDRPGSLEKDPKKTSRVAARDVDATTPAVRSRKRESGLTQHKADLEMGSVLKAALCPRCNGVLLPMVQHQGVPQQLS</sequence>
<dbReference type="InParanoid" id="L9KTP9"/>
<feature type="region of interest" description="Disordered" evidence="1">
    <location>
        <begin position="38"/>
        <end position="86"/>
    </location>
</feature>
<dbReference type="AlphaFoldDB" id="L9KTP9"/>
<protein>
    <submittedName>
        <fullName evidence="2">Uncharacterized protein</fullName>
    </submittedName>
</protein>
<keyword evidence="3" id="KW-1185">Reference proteome</keyword>
<gene>
    <name evidence="2" type="ORF">TREES_T100014892</name>
</gene>
<evidence type="ECO:0000256" key="1">
    <source>
        <dbReference type="SAM" id="MobiDB-lite"/>
    </source>
</evidence>
<organism evidence="2 3">
    <name type="scientific">Tupaia chinensis</name>
    <name type="common">Chinese tree shrew</name>
    <name type="synonym">Tupaia belangeri chinensis</name>
    <dbReference type="NCBI Taxonomy" id="246437"/>
    <lineage>
        <taxon>Eukaryota</taxon>
        <taxon>Metazoa</taxon>
        <taxon>Chordata</taxon>
        <taxon>Craniata</taxon>
        <taxon>Vertebrata</taxon>
        <taxon>Euteleostomi</taxon>
        <taxon>Mammalia</taxon>
        <taxon>Eutheria</taxon>
        <taxon>Euarchontoglires</taxon>
        <taxon>Scandentia</taxon>
        <taxon>Tupaiidae</taxon>
        <taxon>Tupaia</taxon>
    </lineage>
</organism>
<reference evidence="3" key="2">
    <citation type="journal article" date="2013" name="Nat. Commun.">
        <title>Genome of the Chinese tree shrew.</title>
        <authorList>
            <person name="Fan Y."/>
            <person name="Huang Z.Y."/>
            <person name="Cao C.C."/>
            <person name="Chen C.S."/>
            <person name="Chen Y.X."/>
            <person name="Fan D.D."/>
            <person name="He J."/>
            <person name="Hou H.L."/>
            <person name="Hu L."/>
            <person name="Hu X.T."/>
            <person name="Jiang X.T."/>
            <person name="Lai R."/>
            <person name="Lang Y.S."/>
            <person name="Liang B."/>
            <person name="Liao S.G."/>
            <person name="Mu D."/>
            <person name="Ma Y.Y."/>
            <person name="Niu Y.Y."/>
            <person name="Sun X.Q."/>
            <person name="Xia J.Q."/>
            <person name="Xiao J."/>
            <person name="Xiong Z.Q."/>
            <person name="Xu L."/>
            <person name="Yang L."/>
            <person name="Zhang Y."/>
            <person name="Zhao W."/>
            <person name="Zhao X.D."/>
            <person name="Zheng Y.T."/>
            <person name="Zhou J.M."/>
            <person name="Zhu Y.B."/>
            <person name="Zhang G.J."/>
            <person name="Wang J."/>
            <person name="Yao Y.G."/>
        </authorList>
    </citation>
    <scope>NUCLEOTIDE SEQUENCE [LARGE SCALE GENOMIC DNA]</scope>
</reference>
<evidence type="ECO:0000313" key="2">
    <source>
        <dbReference type="EMBL" id="ELW66058.1"/>
    </source>
</evidence>
<dbReference type="Proteomes" id="UP000011518">
    <property type="component" value="Unassembled WGS sequence"/>
</dbReference>